<evidence type="ECO:0000256" key="5">
    <source>
        <dbReference type="ARBA" id="ARBA00022723"/>
    </source>
</evidence>
<evidence type="ECO:0000256" key="2">
    <source>
        <dbReference type="ARBA" id="ARBA00001947"/>
    </source>
</evidence>
<evidence type="ECO:0000256" key="7">
    <source>
        <dbReference type="ARBA" id="ARBA00022771"/>
    </source>
</evidence>
<dbReference type="InterPro" id="IPR002867">
    <property type="entry name" value="IBR_dom"/>
</dbReference>
<dbReference type="PROSITE" id="PS51873">
    <property type="entry name" value="TRIAD"/>
    <property type="match status" value="1"/>
</dbReference>
<dbReference type="PANTHER" id="PTHR11685">
    <property type="entry name" value="RBR FAMILY RING FINGER AND IBR DOMAIN-CONTAINING"/>
    <property type="match status" value="1"/>
</dbReference>
<dbReference type="Pfam" id="PF22191">
    <property type="entry name" value="IBR_1"/>
    <property type="match status" value="1"/>
</dbReference>
<dbReference type="Pfam" id="PF01485">
    <property type="entry name" value="IBR"/>
    <property type="match status" value="1"/>
</dbReference>
<comment type="catalytic activity">
    <reaction evidence="1">
        <text>[E2 ubiquitin-conjugating enzyme]-S-ubiquitinyl-L-cysteine + [acceptor protein]-L-lysine = [E2 ubiquitin-conjugating enzyme]-L-cysteine + [acceptor protein]-N(6)-ubiquitinyl-L-lysine.</text>
        <dbReference type="EC" id="2.3.2.31"/>
    </reaction>
</comment>
<dbReference type="InterPro" id="IPR044066">
    <property type="entry name" value="TRIAD_supradom"/>
</dbReference>
<dbReference type="InterPro" id="IPR031127">
    <property type="entry name" value="E3_UB_ligase_RBR"/>
</dbReference>
<feature type="transmembrane region" description="Helical" evidence="10">
    <location>
        <begin position="337"/>
        <end position="362"/>
    </location>
</feature>
<keyword evidence="13" id="KW-1185">Reference proteome</keyword>
<feature type="domain" description="RING-type" evidence="11">
    <location>
        <begin position="1"/>
        <end position="178"/>
    </location>
</feature>
<evidence type="ECO:0000256" key="1">
    <source>
        <dbReference type="ARBA" id="ARBA00001798"/>
    </source>
</evidence>
<evidence type="ECO:0000256" key="9">
    <source>
        <dbReference type="ARBA" id="ARBA00022833"/>
    </source>
</evidence>
<dbReference type="STRING" id="4155.A0A022RCK7"/>
<keyword evidence="5" id="KW-0479">Metal-binding</keyword>
<protein>
    <recommendedName>
        <fullName evidence="3">RBR-type E3 ubiquitin transferase</fullName>
        <ecNumber evidence="3">2.3.2.31</ecNumber>
    </recommendedName>
</protein>
<dbReference type="EMBL" id="KI630509">
    <property type="protein sequence ID" value="EYU38082.1"/>
    <property type="molecule type" value="Genomic_DNA"/>
</dbReference>
<evidence type="ECO:0000256" key="10">
    <source>
        <dbReference type="SAM" id="Phobius"/>
    </source>
</evidence>
<dbReference type="Proteomes" id="UP000030748">
    <property type="component" value="Unassembled WGS sequence"/>
</dbReference>
<dbReference type="Gene3D" id="1.20.120.1750">
    <property type="match status" value="1"/>
</dbReference>
<dbReference type="EC" id="2.3.2.31" evidence="3"/>
<keyword evidence="7" id="KW-0863">Zinc-finger</keyword>
<gene>
    <name evidence="12" type="ORF">MIMGU_mgv11b021683mg</name>
</gene>
<organism evidence="12 13">
    <name type="scientific">Erythranthe guttata</name>
    <name type="common">Yellow monkey flower</name>
    <name type="synonym">Mimulus guttatus</name>
    <dbReference type="NCBI Taxonomy" id="4155"/>
    <lineage>
        <taxon>Eukaryota</taxon>
        <taxon>Viridiplantae</taxon>
        <taxon>Streptophyta</taxon>
        <taxon>Embryophyta</taxon>
        <taxon>Tracheophyta</taxon>
        <taxon>Spermatophyta</taxon>
        <taxon>Magnoliopsida</taxon>
        <taxon>eudicotyledons</taxon>
        <taxon>Gunneridae</taxon>
        <taxon>Pentapetalae</taxon>
        <taxon>asterids</taxon>
        <taxon>lamiids</taxon>
        <taxon>Lamiales</taxon>
        <taxon>Phrymaceae</taxon>
        <taxon>Erythranthe</taxon>
    </lineage>
</organism>
<sequence length="375" mass="43361">MNQKNYTILTQESIRQLQNNENFGVEAVVEDKDDFLRSYVAAHGNIKWCPNPACDRAVQIDSQLADETKNYDVVCDCSHAFCWNCTEEIHRPVDCETVNKWNKLNSYGPENTTWIMSFTKPCPNCGTNIEKDKNPGCNRMTCPSPCSFEFCWLCLNPWSNNASHASCRDYYKFYTRSSLMQRHANLYRKYAWNHNSRETALDTLRRFKKNKLALEQIVEYRRVLKWSYAYLHAMGFTYNAAPGNRGLILKMVYLLFLQETLDFSLTELQKYYCDSDNNQSKKRKYTPAKLAELADVTRGRFEELVRALENDVCDAEVRSFSELRGGERKQVLKNVCVVLGCCAALGLFGIIDVFVVVGLLSFEAIKFTSRFLCNR</sequence>
<reference evidence="12 13" key="1">
    <citation type="journal article" date="2013" name="Proc. Natl. Acad. Sci. U.S.A.">
        <title>Fine-scale variation in meiotic recombination in Mimulus inferred from population shotgun sequencing.</title>
        <authorList>
            <person name="Hellsten U."/>
            <person name="Wright K.M."/>
            <person name="Jenkins J."/>
            <person name="Shu S."/>
            <person name="Yuan Y."/>
            <person name="Wessler S.R."/>
            <person name="Schmutz J."/>
            <person name="Willis J.H."/>
            <person name="Rokhsar D.S."/>
        </authorList>
    </citation>
    <scope>NUCLEOTIDE SEQUENCE [LARGE SCALE GENOMIC DNA]</scope>
    <source>
        <strain evidence="13">cv. DUN x IM62</strain>
    </source>
</reference>
<dbReference type="OrthoDB" id="10009520at2759"/>
<evidence type="ECO:0000256" key="8">
    <source>
        <dbReference type="ARBA" id="ARBA00022786"/>
    </source>
</evidence>
<proteinExistence type="predicted"/>
<dbReference type="GO" id="GO:0008270">
    <property type="term" value="F:zinc ion binding"/>
    <property type="evidence" value="ECO:0007669"/>
    <property type="project" value="UniProtKB-KW"/>
</dbReference>
<keyword evidence="4" id="KW-0808">Transferase</keyword>
<dbReference type="GO" id="GO:0061630">
    <property type="term" value="F:ubiquitin protein ligase activity"/>
    <property type="evidence" value="ECO:0007669"/>
    <property type="project" value="UniProtKB-EC"/>
</dbReference>
<keyword evidence="6" id="KW-0677">Repeat</keyword>
<dbReference type="KEGG" id="egt:105957275"/>
<keyword evidence="8" id="KW-0833">Ubl conjugation pathway</keyword>
<evidence type="ECO:0000259" key="11">
    <source>
        <dbReference type="PROSITE" id="PS51873"/>
    </source>
</evidence>
<name>A0A022RCK7_ERYGU</name>
<dbReference type="SMART" id="SM00647">
    <property type="entry name" value="IBR"/>
    <property type="match status" value="2"/>
</dbReference>
<evidence type="ECO:0000256" key="6">
    <source>
        <dbReference type="ARBA" id="ARBA00022737"/>
    </source>
</evidence>
<evidence type="ECO:0000313" key="13">
    <source>
        <dbReference type="Proteomes" id="UP000030748"/>
    </source>
</evidence>
<accession>A0A022RCK7</accession>
<keyword evidence="10" id="KW-0812">Transmembrane</keyword>
<keyword evidence="9" id="KW-0862">Zinc</keyword>
<dbReference type="SUPFAM" id="SSF57850">
    <property type="entry name" value="RING/U-box"/>
    <property type="match status" value="2"/>
</dbReference>
<keyword evidence="10" id="KW-1133">Transmembrane helix</keyword>
<evidence type="ECO:0000256" key="4">
    <source>
        <dbReference type="ARBA" id="ARBA00022679"/>
    </source>
</evidence>
<dbReference type="CDD" id="cd20346">
    <property type="entry name" value="BRcat_RBR_ANKIB1"/>
    <property type="match status" value="1"/>
</dbReference>
<evidence type="ECO:0000256" key="3">
    <source>
        <dbReference type="ARBA" id="ARBA00012251"/>
    </source>
</evidence>
<evidence type="ECO:0000313" key="12">
    <source>
        <dbReference type="EMBL" id="EYU38082.1"/>
    </source>
</evidence>
<dbReference type="UniPathway" id="UPA00143"/>
<dbReference type="AlphaFoldDB" id="A0A022RCK7"/>
<keyword evidence="10" id="KW-0472">Membrane</keyword>
<dbReference type="GO" id="GO:0016567">
    <property type="term" value="P:protein ubiquitination"/>
    <property type="evidence" value="ECO:0007669"/>
    <property type="project" value="UniProtKB-UniPathway"/>
</dbReference>
<comment type="cofactor">
    <cofactor evidence="2">
        <name>Zn(2+)</name>
        <dbReference type="ChEBI" id="CHEBI:29105"/>
    </cofactor>
</comment>